<evidence type="ECO:0000256" key="2">
    <source>
        <dbReference type="SAM" id="MobiDB-lite"/>
    </source>
</evidence>
<dbReference type="AlphaFoldDB" id="A0A1W6SMS3"/>
<dbReference type="PRINTS" id="PR00813">
    <property type="entry name" value="BCTERIALGSPG"/>
</dbReference>
<dbReference type="Gene3D" id="3.30.700.10">
    <property type="entry name" value="Glycoprotein, Type 4 Pilin"/>
    <property type="match status" value="1"/>
</dbReference>
<keyword evidence="5" id="KW-1185">Reference proteome</keyword>
<dbReference type="SUPFAM" id="SSF54523">
    <property type="entry name" value="Pili subunits"/>
    <property type="match status" value="1"/>
</dbReference>
<evidence type="ECO:0000256" key="3">
    <source>
        <dbReference type="SAM" id="Phobius"/>
    </source>
</evidence>
<dbReference type="RefSeq" id="WP_004175003.1">
    <property type="nucleotide sequence ID" value="NZ_CP021106.3"/>
</dbReference>
<feature type="transmembrane region" description="Helical" evidence="3">
    <location>
        <begin position="6"/>
        <end position="26"/>
    </location>
</feature>
<dbReference type="GO" id="GO:0015627">
    <property type="term" value="C:type II protein secretion system complex"/>
    <property type="evidence" value="ECO:0007669"/>
    <property type="project" value="InterPro"/>
</dbReference>
<evidence type="ECO:0000313" key="4">
    <source>
        <dbReference type="EMBL" id="ARO87110.1"/>
    </source>
</evidence>
<keyword evidence="3" id="KW-0812">Transmembrane</keyword>
<keyword evidence="3" id="KW-1133">Transmembrane helix</keyword>
<dbReference type="InterPro" id="IPR000983">
    <property type="entry name" value="Bac_GSPG_pilin"/>
</dbReference>
<gene>
    <name evidence="4" type="ORF">EBAPG3_004635</name>
</gene>
<feature type="region of interest" description="Disordered" evidence="2">
    <location>
        <begin position="99"/>
        <end position="134"/>
    </location>
</feature>
<accession>A0A1W6SMS3</accession>
<dbReference type="KEGG" id="nlc:EBAPG3_004635"/>
<dbReference type="OrthoDB" id="9790526at2"/>
<dbReference type="InterPro" id="IPR045584">
    <property type="entry name" value="Pilin-like"/>
</dbReference>
<evidence type="ECO:0000313" key="5">
    <source>
        <dbReference type="Proteomes" id="UP000012179"/>
    </source>
</evidence>
<dbReference type="PROSITE" id="PS00409">
    <property type="entry name" value="PROKAR_NTER_METHYL"/>
    <property type="match status" value="1"/>
</dbReference>
<dbReference type="NCBIfam" id="TIGR02532">
    <property type="entry name" value="IV_pilin_GFxxxE"/>
    <property type="match status" value="1"/>
</dbReference>
<keyword evidence="3" id="KW-0472">Membrane</keyword>
<reference evidence="4 5" key="1">
    <citation type="journal article" date="2015" name="Int. J. Syst. Evol. Microbiol.">
        <title>Nitrosospira lacus sp. nov., a psychrotolerant, ammonia-oxidizing bacterium from sandy lake sediment.</title>
        <authorList>
            <person name="Urakawa H."/>
            <person name="Garcia J.C."/>
            <person name="Nielsen J.L."/>
            <person name="Le V.Q."/>
            <person name="Kozlowski J.A."/>
            <person name="Stein L.Y."/>
            <person name="Lim C.K."/>
            <person name="Pommerening-Roser A."/>
            <person name="Martens-Habbena W."/>
            <person name="Stahl D.A."/>
            <person name="Klotz M.G."/>
        </authorList>
    </citation>
    <scope>NUCLEOTIDE SEQUENCE [LARGE SCALE GENOMIC DNA]</scope>
    <source>
        <strain evidence="4 5">APG3</strain>
    </source>
</reference>
<keyword evidence="1" id="KW-0488">Methylation</keyword>
<proteinExistence type="predicted"/>
<sequence>MKGFTLIELVVTVTIVGILAMALLPLGQLSVKRMKEAELRAALRDIRTALDAYKKAADEGRVEKAAESSGYPASLDALAQGIPDARDPKKRLIRFLRRVPRDPMNPDTQASPQETWGKRSYESAQDSPQAGDNVFDVHSLSRKTGLNGIAYNEW</sequence>
<dbReference type="Pfam" id="PF07963">
    <property type="entry name" value="N_methyl"/>
    <property type="match status" value="1"/>
</dbReference>
<organism evidence="4 5">
    <name type="scientific">Nitrosospira lacus</name>
    <dbReference type="NCBI Taxonomy" id="1288494"/>
    <lineage>
        <taxon>Bacteria</taxon>
        <taxon>Pseudomonadati</taxon>
        <taxon>Pseudomonadota</taxon>
        <taxon>Betaproteobacteria</taxon>
        <taxon>Nitrosomonadales</taxon>
        <taxon>Nitrosomonadaceae</taxon>
        <taxon>Nitrosospira</taxon>
    </lineage>
</organism>
<name>A0A1W6SMS3_9PROT</name>
<dbReference type="InterPro" id="IPR012902">
    <property type="entry name" value="N_methyl_site"/>
</dbReference>
<dbReference type="GO" id="GO:0015628">
    <property type="term" value="P:protein secretion by the type II secretion system"/>
    <property type="evidence" value="ECO:0007669"/>
    <property type="project" value="InterPro"/>
</dbReference>
<evidence type="ECO:0000256" key="1">
    <source>
        <dbReference type="ARBA" id="ARBA00022481"/>
    </source>
</evidence>
<dbReference type="eggNOG" id="COG2165">
    <property type="taxonomic scope" value="Bacteria"/>
</dbReference>
<protein>
    <submittedName>
        <fullName evidence="4">General secretion pathway protein GspG</fullName>
    </submittedName>
</protein>
<dbReference type="EMBL" id="CP021106">
    <property type="protein sequence ID" value="ARO87110.1"/>
    <property type="molecule type" value="Genomic_DNA"/>
</dbReference>
<dbReference type="Proteomes" id="UP000012179">
    <property type="component" value="Chromosome"/>
</dbReference>